<sequence>MRDAFTPAWFDAQSAPSLRRPALFAEAFRAAMADLDIEVPRAQAFQARMLWVALPGARLASCFATGARFVRRGGEDTPAGDDARGLILLRPVGGSLPVEQCGRTVLLNDRQGALISLAHPFSYTAVDTVRVDHLLMPSGLAGAEGWTPGLLPLPATDEASLLLLVHYAGAVLQGLIPLQNAQHAALAGGHMRDLARVVFGLGATPVAATASPATAGSGRLAALKAAIAPHLGRRDLGLDMAARLLGVTPRTVQKLFEADGTTFSAHVLACRLEAARAALEARDGPGAERRVAAIAYEAGFGDLSYFNRTFRARFGLTPSAWRRRAGGMAG</sequence>
<dbReference type="AlphaFoldDB" id="A0A974SKD7"/>
<dbReference type="InterPro" id="IPR009057">
    <property type="entry name" value="Homeodomain-like_sf"/>
</dbReference>
<dbReference type="PANTHER" id="PTHR46796">
    <property type="entry name" value="HTH-TYPE TRANSCRIPTIONAL ACTIVATOR RHAS-RELATED"/>
    <property type="match status" value="1"/>
</dbReference>
<evidence type="ECO:0000256" key="2">
    <source>
        <dbReference type="ARBA" id="ARBA00023125"/>
    </source>
</evidence>
<dbReference type="Proteomes" id="UP000596427">
    <property type="component" value="Chromosome"/>
</dbReference>
<keyword evidence="3" id="KW-0804">Transcription</keyword>
<dbReference type="PROSITE" id="PS01124">
    <property type="entry name" value="HTH_ARAC_FAMILY_2"/>
    <property type="match status" value="1"/>
</dbReference>
<dbReference type="SUPFAM" id="SSF46689">
    <property type="entry name" value="Homeodomain-like"/>
    <property type="match status" value="1"/>
</dbReference>
<name>A0A974SKD7_9HYPH</name>
<keyword evidence="2" id="KW-0238">DNA-binding</keyword>
<dbReference type="RefSeq" id="WP_203196292.1">
    <property type="nucleotide sequence ID" value="NZ_CP063362.1"/>
</dbReference>
<dbReference type="EMBL" id="CP063362">
    <property type="protein sequence ID" value="QRG09371.1"/>
    <property type="molecule type" value="Genomic_DNA"/>
</dbReference>
<evidence type="ECO:0000256" key="1">
    <source>
        <dbReference type="ARBA" id="ARBA00023015"/>
    </source>
</evidence>
<keyword evidence="1" id="KW-0805">Transcription regulation</keyword>
<evidence type="ECO:0000256" key="3">
    <source>
        <dbReference type="ARBA" id="ARBA00023163"/>
    </source>
</evidence>
<dbReference type="PRINTS" id="PR00032">
    <property type="entry name" value="HTHARAC"/>
</dbReference>
<dbReference type="PANTHER" id="PTHR46796:SF6">
    <property type="entry name" value="ARAC SUBFAMILY"/>
    <property type="match status" value="1"/>
</dbReference>
<dbReference type="GO" id="GO:0003700">
    <property type="term" value="F:DNA-binding transcription factor activity"/>
    <property type="evidence" value="ECO:0007669"/>
    <property type="project" value="InterPro"/>
</dbReference>
<dbReference type="Pfam" id="PF12833">
    <property type="entry name" value="HTH_18"/>
    <property type="match status" value="1"/>
</dbReference>
<dbReference type="GO" id="GO:0043565">
    <property type="term" value="F:sequence-specific DNA binding"/>
    <property type="evidence" value="ECO:0007669"/>
    <property type="project" value="InterPro"/>
</dbReference>
<dbReference type="InterPro" id="IPR018060">
    <property type="entry name" value="HTH_AraC"/>
</dbReference>
<accession>A0A974SKD7</accession>
<organism evidence="5 6">
    <name type="scientific">Xanthobacter dioxanivorans</name>
    <dbReference type="NCBI Taxonomy" id="2528964"/>
    <lineage>
        <taxon>Bacteria</taxon>
        <taxon>Pseudomonadati</taxon>
        <taxon>Pseudomonadota</taxon>
        <taxon>Alphaproteobacteria</taxon>
        <taxon>Hyphomicrobiales</taxon>
        <taxon>Xanthobacteraceae</taxon>
        <taxon>Xanthobacter</taxon>
    </lineage>
</organism>
<evidence type="ECO:0000313" key="5">
    <source>
        <dbReference type="EMBL" id="QRG09371.1"/>
    </source>
</evidence>
<dbReference type="SMART" id="SM00342">
    <property type="entry name" value="HTH_ARAC"/>
    <property type="match status" value="1"/>
</dbReference>
<keyword evidence="6" id="KW-1185">Reference proteome</keyword>
<evidence type="ECO:0000313" key="6">
    <source>
        <dbReference type="Proteomes" id="UP000596427"/>
    </source>
</evidence>
<feature type="domain" description="HTH araC/xylS-type" evidence="4">
    <location>
        <begin position="221"/>
        <end position="324"/>
    </location>
</feature>
<protein>
    <submittedName>
        <fullName evidence="5">Helix-turn-helix transcriptional regulator</fullName>
    </submittedName>
</protein>
<dbReference type="KEGG" id="xdi:EZH22_14595"/>
<dbReference type="InterPro" id="IPR020449">
    <property type="entry name" value="Tscrpt_reg_AraC-type_HTH"/>
</dbReference>
<proteinExistence type="predicted"/>
<evidence type="ECO:0000259" key="4">
    <source>
        <dbReference type="PROSITE" id="PS01124"/>
    </source>
</evidence>
<dbReference type="InterPro" id="IPR050204">
    <property type="entry name" value="AraC_XylS_family_regulators"/>
</dbReference>
<reference evidence="5 6" key="1">
    <citation type="submission" date="2020-10" db="EMBL/GenBank/DDBJ databases">
        <title>Degradation of 1,4-Dioxane by Xanthobacter sp. YN2, via a Novel Group-2 Soluble Di-Iron Monooxygenase.</title>
        <authorList>
            <person name="Ma F."/>
            <person name="Wang Y."/>
            <person name="Yang J."/>
            <person name="Guo H."/>
            <person name="Su D."/>
            <person name="Yu L."/>
        </authorList>
    </citation>
    <scope>NUCLEOTIDE SEQUENCE [LARGE SCALE GENOMIC DNA]</scope>
    <source>
        <strain evidence="5 6">YN2</strain>
    </source>
</reference>
<dbReference type="Gene3D" id="1.10.10.60">
    <property type="entry name" value="Homeodomain-like"/>
    <property type="match status" value="1"/>
</dbReference>
<gene>
    <name evidence="5" type="ORF">EZH22_14595</name>
</gene>